<feature type="domain" description="ABC transporter" evidence="9">
    <location>
        <begin position="381"/>
        <end position="587"/>
    </location>
</feature>
<dbReference type="SUPFAM" id="SSF52540">
    <property type="entry name" value="P-loop containing nucleoside triphosphate hydrolases"/>
    <property type="match status" value="1"/>
</dbReference>
<dbReference type="InterPro" id="IPR039421">
    <property type="entry name" value="Type_1_exporter"/>
</dbReference>
<sequence length="587" mass="61808">MAIRENIPELGDPKSPALGDPKGPALVKGREADPSAGSGTDKGDSGTRRSGALDPRLVRRAAAVRWHLVTTSVIGTLTAVSIVAIAWCIAYGVGAAFDQRSVAPILAVTPWLAGAFVVRGLLSWLGDLVAVRTSAAVKSQLRREVAQAYLRPGRDQPDRGTVITLMTTGLDDLDGYFARYLPQLVLSVAVPAVIVVAVGVRDLLSAVIIVSTLPLIPVFMALVGWATEKITGRRWRVQARLAHHFVDLVAGLPTLRAFGRAKGQAEGLRRSGEANRVETMATLRVALLSALVLELLATLSVAIVAVVIGLRVIAGHVDLTTSLFVLILAPEAYLPLRKVGVHYHDAATGAAAARAALDLIEQQPCDGTRRNRPLPEGPLEVSVHGVGYRYPGQSVPALDEVDFLAPVGSVTALRGPSGGGKSTLLRMITGWTRPAAGRILINGTDLCEIDQAALQDAVAWVGQDPTLIRGTVADNVRLGRADASDAEVAHALFAAGVTLDPDRAVDEGLGLSAGELRRVALARAWLRVRYGTGRLMLLDEPTAGLDEETELDAIAAIKELGVTAIVVSHRPAVLAAADRVIGIGTRS</sequence>
<dbReference type="InterPro" id="IPR003439">
    <property type="entry name" value="ABC_transporter-like_ATP-bd"/>
</dbReference>
<gene>
    <name evidence="11" type="ORF">GCM10011575_32810</name>
</gene>
<dbReference type="CDD" id="cd03228">
    <property type="entry name" value="ABCC_MRP_Like"/>
    <property type="match status" value="1"/>
</dbReference>
<dbReference type="RefSeq" id="WP_188896443.1">
    <property type="nucleotide sequence ID" value="NZ_BMMZ01000008.1"/>
</dbReference>
<feature type="transmembrane region" description="Helical" evidence="8">
    <location>
        <begin position="105"/>
        <end position="125"/>
    </location>
</feature>
<dbReference type="PROSITE" id="PS50929">
    <property type="entry name" value="ABC_TM1F"/>
    <property type="match status" value="1"/>
</dbReference>
<dbReference type="InterPro" id="IPR003593">
    <property type="entry name" value="AAA+_ATPase"/>
</dbReference>
<dbReference type="CDD" id="cd18584">
    <property type="entry name" value="ABC_6TM_AarD_CydD"/>
    <property type="match status" value="1"/>
</dbReference>
<keyword evidence="6 8" id="KW-0472">Membrane</keyword>
<keyword evidence="2 8" id="KW-0812">Transmembrane</keyword>
<evidence type="ECO:0000256" key="4">
    <source>
        <dbReference type="ARBA" id="ARBA00022840"/>
    </source>
</evidence>
<dbReference type="PANTHER" id="PTHR24221">
    <property type="entry name" value="ATP-BINDING CASSETTE SUB-FAMILY B"/>
    <property type="match status" value="1"/>
</dbReference>
<feature type="transmembrane region" description="Helical" evidence="8">
    <location>
        <begin position="206"/>
        <end position="226"/>
    </location>
</feature>
<feature type="transmembrane region" description="Helical" evidence="8">
    <location>
        <begin position="66"/>
        <end position="93"/>
    </location>
</feature>
<dbReference type="GO" id="GO:0005524">
    <property type="term" value="F:ATP binding"/>
    <property type="evidence" value="ECO:0007669"/>
    <property type="project" value="UniProtKB-KW"/>
</dbReference>
<evidence type="ECO:0000259" key="9">
    <source>
        <dbReference type="PROSITE" id="PS50893"/>
    </source>
</evidence>
<dbReference type="SMART" id="SM00382">
    <property type="entry name" value="AAA"/>
    <property type="match status" value="1"/>
</dbReference>
<proteinExistence type="predicted"/>
<feature type="transmembrane region" description="Helical" evidence="8">
    <location>
        <begin position="285"/>
        <end position="313"/>
    </location>
</feature>
<evidence type="ECO:0000256" key="5">
    <source>
        <dbReference type="ARBA" id="ARBA00022989"/>
    </source>
</evidence>
<dbReference type="Proteomes" id="UP000613840">
    <property type="component" value="Unassembled WGS sequence"/>
</dbReference>
<feature type="transmembrane region" description="Helical" evidence="8">
    <location>
        <begin position="180"/>
        <end position="200"/>
    </location>
</feature>
<reference evidence="11" key="1">
    <citation type="journal article" date="2014" name="Int. J. Syst. Evol. Microbiol.">
        <title>Complete genome sequence of Corynebacterium casei LMG S-19264T (=DSM 44701T), isolated from a smear-ripened cheese.</title>
        <authorList>
            <consortium name="US DOE Joint Genome Institute (JGI-PGF)"/>
            <person name="Walter F."/>
            <person name="Albersmeier A."/>
            <person name="Kalinowski J."/>
            <person name="Ruckert C."/>
        </authorList>
    </citation>
    <scope>NUCLEOTIDE SEQUENCE</scope>
    <source>
        <strain evidence="11">CGMCC 4.7306</strain>
    </source>
</reference>
<evidence type="ECO:0000313" key="12">
    <source>
        <dbReference type="Proteomes" id="UP000613840"/>
    </source>
</evidence>
<dbReference type="GO" id="GO:0140359">
    <property type="term" value="F:ABC-type transporter activity"/>
    <property type="evidence" value="ECO:0007669"/>
    <property type="project" value="InterPro"/>
</dbReference>
<dbReference type="GO" id="GO:0042883">
    <property type="term" value="P:cysteine transport"/>
    <property type="evidence" value="ECO:0007669"/>
    <property type="project" value="InterPro"/>
</dbReference>
<evidence type="ECO:0000256" key="1">
    <source>
        <dbReference type="ARBA" id="ARBA00004651"/>
    </source>
</evidence>
<dbReference type="Gene3D" id="3.40.50.300">
    <property type="entry name" value="P-loop containing nucleotide triphosphate hydrolases"/>
    <property type="match status" value="1"/>
</dbReference>
<evidence type="ECO:0000259" key="10">
    <source>
        <dbReference type="PROSITE" id="PS50929"/>
    </source>
</evidence>
<dbReference type="PROSITE" id="PS50893">
    <property type="entry name" value="ABC_TRANSPORTER_2"/>
    <property type="match status" value="1"/>
</dbReference>
<accession>A0A917SE65</accession>
<evidence type="ECO:0000256" key="3">
    <source>
        <dbReference type="ARBA" id="ARBA00022741"/>
    </source>
</evidence>
<reference evidence="11" key="2">
    <citation type="submission" date="2020-09" db="EMBL/GenBank/DDBJ databases">
        <authorList>
            <person name="Sun Q."/>
            <person name="Zhou Y."/>
        </authorList>
    </citation>
    <scope>NUCLEOTIDE SEQUENCE</scope>
    <source>
        <strain evidence="11">CGMCC 4.7306</strain>
    </source>
</reference>
<dbReference type="Pfam" id="PF00005">
    <property type="entry name" value="ABC_tran"/>
    <property type="match status" value="1"/>
</dbReference>
<dbReference type="Pfam" id="PF00664">
    <property type="entry name" value="ABC_membrane"/>
    <property type="match status" value="1"/>
</dbReference>
<evidence type="ECO:0000256" key="8">
    <source>
        <dbReference type="SAM" id="Phobius"/>
    </source>
</evidence>
<dbReference type="SUPFAM" id="SSF90123">
    <property type="entry name" value="ABC transporter transmembrane region"/>
    <property type="match status" value="1"/>
</dbReference>
<dbReference type="PROSITE" id="PS00211">
    <property type="entry name" value="ABC_TRANSPORTER_1"/>
    <property type="match status" value="1"/>
</dbReference>
<dbReference type="InterPro" id="IPR011527">
    <property type="entry name" value="ABC1_TM_dom"/>
</dbReference>
<dbReference type="InterPro" id="IPR036640">
    <property type="entry name" value="ABC1_TM_sf"/>
</dbReference>
<dbReference type="NCBIfam" id="TIGR02857">
    <property type="entry name" value="CydD"/>
    <property type="match status" value="1"/>
</dbReference>
<feature type="region of interest" description="Disordered" evidence="7">
    <location>
        <begin position="1"/>
        <end position="51"/>
    </location>
</feature>
<evidence type="ECO:0000313" key="11">
    <source>
        <dbReference type="EMBL" id="GGL71926.1"/>
    </source>
</evidence>
<dbReference type="InterPro" id="IPR014216">
    <property type="entry name" value="ABC_transptr_CydD"/>
</dbReference>
<organism evidence="11 12">
    <name type="scientific">Microlunatus endophyticus</name>
    <dbReference type="NCBI Taxonomy" id="1716077"/>
    <lineage>
        <taxon>Bacteria</taxon>
        <taxon>Bacillati</taxon>
        <taxon>Actinomycetota</taxon>
        <taxon>Actinomycetes</taxon>
        <taxon>Propionibacteriales</taxon>
        <taxon>Propionibacteriaceae</taxon>
        <taxon>Microlunatus</taxon>
    </lineage>
</organism>
<keyword evidence="12" id="KW-1185">Reference proteome</keyword>
<comment type="subcellular location">
    <subcellularLocation>
        <location evidence="1">Cell membrane</location>
        <topology evidence="1">Multi-pass membrane protein</topology>
    </subcellularLocation>
</comment>
<keyword evidence="5 8" id="KW-1133">Transmembrane helix</keyword>
<dbReference type="PANTHER" id="PTHR24221:SF590">
    <property type="entry name" value="COMPONENT LINKED WITH THE ASSEMBLY OF CYTOCHROME' TRANSPORT TRANSMEMBRANE ATP-BINDING PROTEIN ABC TRANSPORTER CYDD-RELATED"/>
    <property type="match status" value="1"/>
</dbReference>
<protein>
    <recommendedName>
        <fullName evidence="13">ATP-binding cassette, subfamily C, CydD</fullName>
    </recommendedName>
</protein>
<feature type="domain" description="ABC transmembrane type-1" evidence="10">
    <location>
        <begin position="73"/>
        <end position="348"/>
    </location>
</feature>
<evidence type="ECO:0000256" key="2">
    <source>
        <dbReference type="ARBA" id="ARBA00022692"/>
    </source>
</evidence>
<dbReference type="InterPro" id="IPR027417">
    <property type="entry name" value="P-loop_NTPase"/>
</dbReference>
<dbReference type="Gene3D" id="1.20.1560.10">
    <property type="entry name" value="ABC transporter type 1, transmembrane domain"/>
    <property type="match status" value="1"/>
</dbReference>
<dbReference type="InterPro" id="IPR017871">
    <property type="entry name" value="ABC_transporter-like_CS"/>
</dbReference>
<dbReference type="GO" id="GO:0005886">
    <property type="term" value="C:plasma membrane"/>
    <property type="evidence" value="ECO:0007669"/>
    <property type="project" value="UniProtKB-SubCell"/>
</dbReference>
<dbReference type="GO" id="GO:0016887">
    <property type="term" value="F:ATP hydrolysis activity"/>
    <property type="evidence" value="ECO:0007669"/>
    <property type="project" value="InterPro"/>
</dbReference>
<comment type="caution">
    <text evidence="11">The sequence shown here is derived from an EMBL/GenBank/DDBJ whole genome shotgun (WGS) entry which is preliminary data.</text>
</comment>
<dbReference type="EMBL" id="BMMZ01000008">
    <property type="protein sequence ID" value="GGL71926.1"/>
    <property type="molecule type" value="Genomic_DNA"/>
</dbReference>
<name>A0A917SE65_9ACTN</name>
<evidence type="ECO:0000256" key="7">
    <source>
        <dbReference type="SAM" id="MobiDB-lite"/>
    </source>
</evidence>
<evidence type="ECO:0000256" key="6">
    <source>
        <dbReference type="ARBA" id="ARBA00023136"/>
    </source>
</evidence>
<dbReference type="AlphaFoldDB" id="A0A917SE65"/>
<keyword evidence="3" id="KW-0547">Nucleotide-binding</keyword>
<keyword evidence="4" id="KW-0067">ATP-binding</keyword>
<evidence type="ECO:0008006" key="13">
    <source>
        <dbReference type="Google" id="ProtNLM"/>
    </source>
</evidence>